<protein>
    <submittedName>
        <fullName evidence="1">Uncharacterized protein</fullName>
    </submittedName>
</protein>
<dbReference type="EMBL" id="AMEM01000018">
    <property type="protein sequence ID" value="EKX90265.1"/>
    <property type="molecule type" value="Genomic_DNA"/>
</dbReference>
<dbReference type="Proteomes" id="UP000010445">
    <property type="component" value="Unassembled WGS sequence"/>
</dbReference>
<sequence>MFDEVVHSGAIILLCRCRVGWLLGGCFLVITSSSPSHDYGCSSRLVVGY</sequence>
<proteinExistence type="predicted"/>
<gene>
    <name evidence="1" type="ORF">HMPREF9997_01480</name>
</gene>
<keyword evidence="2" id="KW-1185">Reference proteome</keyword>
<dbReference type="HOGENOM" id="CLU_3134589_0_0_11"/>
<dbReference type="AlphaFoldDB" id="L1MGU2"/>
<evidence type="ECO:0000313" key="2">
    <source>
        <dbReference type="Proteomes" id="UP000010445"/>
    </source>
</evidence>
<organism evidence="1 2">
    <name type="scientific">Corynebacterium durum F0235</name>
    <dbReference type="NCBI Taxonomy" id="1035195"/>
    <lineage>
        <taxon>Bacteria</taxon>
        <taxon>Bacillati</taxon>
        <taxon>Actinomycetota</taxon>
        <taxon>Actinomycetes</taxon>
        <taxon>Mycobacteriales</taxon>
        <taxon>Corynebacteriaceae</taxon>
        <taxon>Corynebacterium</taxon>
    </lineage>
</organism>
<accession>L1MGU2</accession>
<reference evidence="1 2" key="1">
    <citation type="submission" date="2012-05" db="EMBL/GenBank/DDBJ databases">
        <authorList>
            <person name="Weinstock G."/>
            <person name="Sodergren E."/>
            <person name="Lobos E.A."/>
            <person name="Fulton L."/>
            <person name="Fulton R."/>
            <person name="Courtney L."/>
            <person name="Fronick C."/>
            <person name="O'Laughlin M."/>
            <person name="Godfrey J."/>
            <person name="Wilson R.M."/>
            <person name="Miner T."/>
            <person name="Farmer C."/>
            <person name="Delehaunty K."/>
            <person name="Cordes M."/>
            <person name="Minx P."/>
            <person name="Tomlinson C."/>
            <person name="Chen J."/>
            <person name="Wollam A."/>
            <person name="Pepin K.H."/>
            <person name="Bhonagiri V."/>
            <person name="Zhang X."/>
            <person name="Suruliraj S."/>
            <person name="Warren W."/>
            <person name="Mitreva M."/>
            <person name="Mardis E.R."/>
            <person name="Wilson R.K."/>
        </authorList>
    </citation>
    <scope>NUCLEOTIDE SEQUENCE [LARGE SCALE GENOMIC DNA]</scope>
    <source>
        <strain evidence="1 2">F0235</strain>
    </source>
</reference>
<evidence type="ECO:0000313" key="1">
    <source>
        <dbReference type="EMBL" id="EKX90265.1"/>
    </source>
</evidence>
<comment type="caution">
    <text evidence="1">The sequence shown here is derived from an EMBL/GenBank/DDBJ whole genome shotgun (WGS) entry which is preliminary data.</text>
</comment>
<name>L1MGU2_9CORY</name>